<keyword evidence="3" id="KW-1185">Reference proteome</keyword>
<feature type="compositionally biased region" description="Polar residues" evidence="1">
    <location>
        <begin position="1"/>
        <end position="12"/>
    </location>
</feature>
<protein>
    <submittedName>
        <fullName evidence="2">Uncharacterized protein</fullName>
    </submittedName>
</protein>
<name>A0A4C1W6K2_EUMVA</name>
<evidence type="ECO:0000313" key="2">
    <source>
        <dbReference type="EMBL" id="GBP46643.1"/>
    </source>
</evidence>
<dbReference type="AlphaFoldDB" id="A0A4C1W6K2"/>
<dbReference type="Proteomes" id="UP000299102">
    <property type="component" value="Unassembled WGS sequence"/>
</dbReference>
<accession>A0A4C1W6K2</accession>
<feature type="region of interest" description="Disordered" evidence="1">
    <location>
        <begin position="1"/>
        <end position="66"/>
    </location>
</feature>
<proteinExistence type="predicted"/>
<sequence>MRSVGTTGSHTVYASRGSRGPRLALRSRGPPQWHTSDALAEAPRVSSPNSASTVREETGPDRAPLQPHINVCGPGAYMLVVTSSTGWHSRSFLARLCSTPCPLPTPIETVGMCLFWVLRDLDDVLVRIDLEDVPDTNRGSFC</sequence>
<dbReference type="EMBL" id="BGZK01000488">
    <property type="protein sequence ID" value="GBP46643.1"/>
    <property type="molecule type" value="Genomic_DNA"/>
</dbReference>
<organism evidence="2 3">
    <name type="scientific">Eumeta variegata</name>
    <name type="common">Bagworm moth</name>
    <name type="synonym">Eumeta japonica</name>
    <dbReference type="NCBI Taxonomy" id="151549"/>
    <lineage>
        <taxon>Eukaryota</taxon>
        <taxon>Metazoa</taxon>
        <taxon>Ecdysozoa</taxon>
        <taxon>Arthropoda</taxon>
        <taxon>Hexapoda</taxon>
        <taxon>Insecta</taxon>
        <taxon>Pterygota</taxon>
        <taxon>Neoptera</taxon>
        <taxon>Endopterygota</taxon>
        <taxon>Lepidoptera</taxon>
        <taxon>Glossata</taxon>
        <taxon>Ditrysia</taxon>
        <taxon>Tineoidea</taxon>
        <taxon>Psychidae</taxon>
        <taxon>Oiketicinae</taxon>
        <taxon>Eumeta</taxon>
    </lineage>
</organism>
<gene>
    <name evidence="2" type="ORF">EVAR_86895_1</name>
</gene>
<evidence type="ECO:0000256" key="1">
    <source>
        <dbReference type="SAM" id="MobiDB-lite"/>
    </source>
</evidence>
<comment type="caution">
    <text evidence="2">The sequence shown here is derived from an EMBL/GenBank/DDBJ whole genome shotgun (WGS) entry which is preliminary data.</text>
</comment>
<reference evidence="2 3" key="1">
    <citation type="journal article" date="2019" name="Commun. Biol.">
        <title>The bagworm genome reveals a unique fibroin gene that provides high tensile strength.</title>
        <authorList>
            <person name="Kono N."/>
            <person name="Nakamura H."/>
            <person name="Ohtoshi R."/>
            <person name="Tomita M."/>
            <person name="Numata K."/>
            <person name="Arakawa K."/>
        </authorList>
    </citation>
    <scope>NUCLEOTIDE SEQUENCE [LARGE SCALE GENOMIC DNA]</scope>
</reference>
<evidence type="ECO:0000313" key="3">
    <source>
        <dbReference type="Proteomes" id="UP000299102"/>
    </source>
</evidence>